<name>A0A0B1Q4L0_9HYPH</name>
<evidence type="ECO:0000256" key="3">
    <source>
        <dbReference type="ARBA" id="ARBA00022598"/>
    </source>
</evidence>
<sequence length="305" mass="32400">MGSVAIVRSPRALRAMIHDWKQGGLTVGVVPTMGALHEGHLSLVRHALAETDRVVVTLFVNPRQFNNPADLAAYPRTEEADAAMLEPLGVHVLYVPDGVDMYPEGFATTVSVAGVSEGLCGAFRPGHFDGVATVVAKLLIQTAADRAFFGEKDFQQLMVVRRMVSDLGLPTRIVACGTVREEDGLAMSSRNRRLSAKERILARALPDALFGAAGAIGAGSDVKATLAQARDAILAGGFRAVEYLELRDEASLAPVDRLGNVPTRILAAAWLGDVRLIDNVEVIRPTTVDMSARDAVAQGGPVTTV</sequence>
<proteinExistence type="inferred from homology"/>
<dbReference type="OrthoDB" id="9773087at2"/>
<feature type="binding site" evidence="8">
    <location>
        <position position="64"/>
    </location>
    <ligand>
        <name>(R)-pantoate</name>
        <dbReference type="ChEBI" id="CHEBI:15980"/>
    </ligand>
</feature>
<dbReference type="PANTHER" id="PTHR21299">
    <property type="entry name" value="CYTIDYLATE KINASE/PANTOATE-BETA-ALANINE LIGASE"/>
    <property type="match status" value="1"/>
</dbReference>
<reference evidence="9 10" key="1">
    <citation type="submission" date="2014-09" db="EMBL/GenBank/DDBJ databases">
        <title>Isolation and characterization of Aurantimonas altamirensis ON-56566 from clinical sample following a dog bite.</title>
        <authorList>
            <person name="Eshaghi A."/>
            <person name="Li A."/>
            <person name="Shahinas D."/>
            <person name="Bahn P."/>
            <person name="Kus J.V."/>
            <person name="Patel S.N."/>
        </authorList>
    </citation>
    <scope>NUCLEOTIDE SEQUENCE [LARGE SCALE GENOMIC DNA]</scope>
    <source>
        <strain evidence="9 10">ON-56566</strain>
    </source>
</reference>
<dbReference type="NCBIfam" id="TIGR00125">
    <property type="entry name" value="cyt_tran_rel"/>
    <property type="match status" value="1"/>
</dbReference>
<evidence type="ECO:0000256" key="8">
    <source>
        <dbReference type="HAMAP-Rule" id="MF_00158"/>
    </source>
</evidence>
<keyword evidence="4 8" id="KW-0566">Pantothenate biosynthesis</keyword>
<accession>A0A0B1Q4L0</accession>
<feature type="binding site" evidence="8">
    <location>
        <position position="179"/>
    </location>
    <ligand>
        <name>ATP</name>
        <dbReference type="ChEBI" id="CHEBI:30616"/>
    </ligand>
</feature>
<keyword evidence="3 8" id="KW-0436">Ligase</keyword>
<dbReference type="Proteomes" id="UP000030826">
    <property type="component" value="Unassembled WGS sequence"/>
</dbReference>
<dbReference type="UniPathway" id="UPA00028">
    <property type="reaction ID" value="UER00005"/>
</dbReference>
<comment type="miscellaneous">
    <text evidence="8">The reaction proceeds by a bi uni uni bi ping pong mechanism.</text>
</comment>
<keyword evidence="8" id="KW-0963">Cytoplasm</keyword>
<feature type="active site" description="Proton donor" evidence="8">
    <location>
        <position position="40"/>
    </location>
</feature>
<dbReference type="EC" id="6.3.2.1" evidence="8"/>
<evidence type="ECO:0000313" key="9">
    <source>
        <dbReference type="EMBL" id="KHJ53847.1"/>
    </source>
</evidence>
<comment type="catalytic activity">
    <reaction evidence="7 8">
        <text>(R)-pantoate + beta-alanine + ATP = (R)-pantothenate + AMP + diphosphate + H(+)</text>
        <dbReference type="Rhea" id="RHEA:10912"/>
        <dbReference type="ChEBI" id="CHEBI:15378"/>
        <dbReference type="ChEBI" id="CHEBI:15980"/>
        <dbReference type="ChEBI" id="CHEBI:29032"/>
        <dbReference type="ChEBI" id="CHEBI:30616"/>
        <dbReference type="ChEBI" id="CHEBI:33019"/>
        <dbReference type="ChEBI" id="CHEBI:57966"/>
        <dbReference type="ChEBI" id="CHEBI:456215"/>
        <dbReference type="EC" id="6.3.2.1"/>
    </reaction>
</comment>
<dbReference type="CDD" id="cd00560">
    <property type="entry name" value="PanC"/>
    <property type="match status" value="1"/>
</dbReference>
<evidence type="ECO:0000313" key="10">
    <source>
        <dbReference type="Proteomes" id="UP000030826"/>
    </source>
</evidence>
<dbReference type="GO" id="GO:0015940">
    <property type="term" value="P:pantothenate biosynthetic process"/>
    <property type="evidence" value="ECO:0007669"/>
    <property type="project" value="UniProtKB-UniRule"/>
</dbReference>
<evidence type="ECO:0000256" key="4">
    <source>
        <dbReference type="ARBA" id="ARBA00022655"/>
    </source>
</evidence>
<dbReference type="GO" id="GO:0004592">
    <property type="term" value="F:pantoate-beta-alanine ligase activity"/>
    <property type="evidence" value="ECO:0007669"/>
    <property type="project" value="UniProtKB-UniRule"/>
</dbReference>
<feature type="binding site" evidence="8">
    <location>
        <begin position="187"/>
        <end position="190"/>
    </location>
    <ligand>
        <name>ATP</name>
        <dbReference type="ChEBI" id="CHEBI:30616"/>
    </ligand>
</feature>
<dbReference type="RefSeq" id="WP_039194669.1">
    <property type="nucleotide sequence ID" value="NZ_JRFJ01000004.1"/>
</dbReference>
<feature type="binding site" evidence="8">
    <location>
        <position position="64"/>
    </location>
    <ligand>
        <name>beta-alanine</name>
        <dbReference type="ChEBI" id="CHEBI:57966"/>
    </ligand>
</feature>
<dbReference type="Gene3D" id="3.30.1300.10">
    <property type="entry name" value="Pantoate-beta-alanine ligase, C-terminal domain"/>
    <property type="match status" value="1"/>
</dbReference>
<dbReference type="GO" id="GO:0005524">
    <property type="term" value="F:ATP binding"/>
    <property type="evidence" value="ECO:0007669"/>
    <property type="project" value="UniProtKB-KW"/>
</dbReference>
<keyword evidence="5 8" id="KW-0547">Nucleotide-binding</keyword>
<organism evidence="9 10">
    <name type="scientific">Aureimonas altamirensis</name>
    <dbReference type="NCBI Taxonomy" id="370622"/>
    <lineage>
        <taxon>Bacteria</taxon>
        <taxon>Pseudomonadati</taxon>
        <taxon>Pseudomonadota</taxon>
        <taxon>Alphaproteobacteria</taxon>
        <taxon>Hyphomicrobiales</taxon>
        <taxon>Aurantimonadaceae</taxon>
        <taxon>Aureimonas</taxon>
    </lineage>
</organism>
<evidence type="ECO:0000256" key="1">
    <source>
        <dbReference type="ARBA" id="ARBA00004990"/>
    </source>
</evidence>
<dbReference type="Gene3D" id="3.40.50.620">
    <property type="entry name" value="HUPs"/>
    <property type="match status" value="1"/>
</dbReference>
<dbReference type="EMBL" id="JRFJ01000004">
    <property type="protein sequence ID" value="KHJ53847.1"/>
    <property type="molecule type" value="Genomic_DNA"/>
</dbReference>
<comment type="function">
    <text evidence="8">Catalyzes the condensation of pantoate with beta-alanine in an ATP-dependent reaction via a pantoyl-adenylate intermediate.</text>
</comment>
<comment type="caution">
    <text evidence="9">The sequence shown here is derived from an EMBL/GenBank/DDBJ whole genome shotgun (WGS) entry which is preliminary data.</text>
</comment>
<evidence type="ECO:0000256" key="2">
    <source>
        <dbReference type="ARBA" id="ARBA00009256"/>
    </source>
</evidence>
<evidence type="ECO:0000256" key="6">
    <source>
        <dbReference type="ARBA" id="ARBA00022840"/>
    </source>
</evidence>
<dbReference type="NCBIfam" id="TIGR00018">
    <property type="entry name" value="panC"/>
    <property type="match status" value="1"/>
</dbReference>
<comment type="similarity">
    <text evidence="2 8">Belongs to the pantothenate synthetase family.</text>
</comment>
<dbReference type="HAMAP" id="MF_00158">
    <property type="entry name" value="PanC"/>
    <property type="match status" value="1"/>
</dbReference>
<dbReference type="GO" id="GO:0005829">
    <property type="term" value="C:cytosol"/>
    <property type="evidence" value="ECO:0007669"/>
    <property type="project" value="TreeGrafter"/>
</dbReference>
<protein>
    <recommendedName>
        <fullName evidence="8">Pantothenate synthetase</fullName>
        <shortName evidence="8">PS</shortName>
        <ecNumber evidence="8">6.3.2.1</ecNumber>
    </recommendedName>
    <alternativeName>
        <fullName evidence="8">Pantoate--beta-alanine ligase</fullName>
    </alternativeName>
    <alternativeName>
        <fullName evidence="8">Pantoate-activating enzyme</fullName>
    </alternativeName>
</protein>
<gene>
    <name evidence="8" type="primary">panC</name>
    <name evidence="9" type="ORF">LA66_14685</name>
</gene>
<feature type="binding site" evidence="8">
    <location>
        <position position="156"/>
    </location>
    <ligand>
        <name>(R)-pantoate</name>
        <dbReference type="ChEBI" id="CHEBI:15980"/>
    </ligand>
</feature>
<dbReference type="InterPro" id="IPR004821">
    <property type="entry name" value="Cyt_trans-like"/>
</dbReference>
<dbReference type="SUPFAM" id="SSF52374">
    <property type="entry name" value="Nucleotidylyl transferase"/>
    <property type="match status" value="1"/>
</dbReference>
<feature type="binding site" evidence="8">
    <location>
        <begin position="150"/>
        <end position="153"/>
    </location>
    <ligand>
        <name>ATP</name>
        <dbReference type="ChEBI" id="CHEBI:30616"/>
    </ligand>
</feature>
<dbReference type="Pfam" id="PF02569">
    <property type="entry name" value="Pantoate_ligase"/>
    <property type="match status" value="1"/>
</dbReference>
<dbReference type="PANTHER" id="PTHR21299:SF1">
    <property type="entry name" value="PANTOATE--BETA-ALANINE LIGASE"/>
    <property type="match status" value="1"/>
</dbReference>
<comment type="pathway">
    <text evidence="1 8">Cofactor biosynthesis; (R)-pantothenate biosynthesis; (R)-pantothenate from (R)-pantoate and beta-alanine: step 1/1.</text>
</comment>
<keyword evidence="6 8" id="KW-0067">ATP-binding</keyword>
<comment type="subcellular location">
    <subcellularLocation>
        <location evidence="8">Cytoplasm</location>
    </subcellularLocation>
</comment>
<dbReference type="AlphaFoldDB" id="A0A0B1Q4L0"/>
<dbReference type="InterPro" id="IPR014729">
    <property type="entry name" value="Rossmann-like_a/b/a_fold"/>
</dbReference>
<dbReference type="STRING" id="370622.LA66_14685"/>
<feature type="binding site" evidence="8">
    <location>
        <begin position="33"/>
        <end position="40"/>
    </location>
    <ligand>
        <name>ATP</name>
        <dbReference type="ChEBI" id="CHEBI:30616"/>
    </ligand>
</feature>
<dbReference type="InterPro" id="IPR042176">
    <property type="entry name" value="Pantoate_ligase_C"/>
</dbReference>
<evidence type="ECO:0000256" key="5">
    <source>
        <dbReference type="ARBA" id="ARBA00022741"/>
    </source>
</evidence>
<dbReference type="InterPro" id="IPR003721">
    <property type="entry name" value="Pantoate_ligase"/>
</dbReference>
<evidence type="ECO:0000256" key="7">
    <source>
        <dbReference type="ARBA" id="ARBA00048258"/>
    </source>
</evidence>
<comment type="subunit">
    <text evidence="8">Homodimer.</text>
</comment>